<organism evidence="9 10">
    <name type="scientific">Ferrigenium kumadai</name>
    <dbReference type="NCBI Taxonomy" id="1682490"/>
    <lineage>
        <taxon>Bacteria</taxon>
        <taxon>Pseudomonadati</taxon>
        <taxon>Pseudomonadota</taxon>
        <taxon>Betaproteobacteria</taxon>
        <taxon>Nitrosomonadales</taxon>
        <taxon>Gallionellaceae</taxon>
        <taxon>Ferrigenium</taxon>
    </lineage>
</organism>
<dbReference type="GO" id="GO:0003676">
    <property type="term" value="F:nucleic acid binding"/>
    <property type="evidence" value="ECO:0007669"/>
    <property type="project" value="InterPro"/>
</dbReference>
<comment type="similarity">
    <text evidence="5 6">Belongs to the XseA family.</text>
</comment>
<dbReference type="InterPro" id="IPR003753">
    <property type="entry name" value="Exonuc_VII_L"/>
</dbReference>
<dbReference type="CDD" id="cd04489">
    <property type="entry name" value="ExoVII_LU_OBF"/>
    <property type="match status" value="1"/>
</dbReference>
<comment type="catalytic activity">
    <reaction evidence="5 6">
        <text>Exonucleolytic cleavage in either 5'- to 3'- or 3'- to 5'-direction to yield nucleoside 5'-phosphates.</text>
        <dbReference type="EC" id="3.1.11.6"/>
    </reaction>
</comment>
<evidence type="ECO:0000313" key="9">
    <source>
        <dbReference type="EMBL" id="BBI99257.1"/>
    </source>
</evidence>
<evidence type="ECO:0000256" key="5">
    <source>
        <dbReference type="HAMAP-Rule" id="MF_00378"/>
    </source>
</evidence>
<protein>
    <recommendedName>
        <fullName evidence="5">Exodeoxyribonuclease 7 large subunit</fullName>
        <ecNumber evidence="5">3.1.11.6</ecNumber>
    </recommendedName>
    <alternativeName>
        <fullName evidence="5">Exodeoxyribonuclease VII large subunit</fullName>
        <shortName evidence="5">Exonuclease VII large subunit</shortName>
    </alternativeName>
</protein>
<dbReference type="AlphaFoldDB" id="A0AAN1W0G1"/>
<dbReference type="Pfam" id="PF02601">
    <property type="entry name" value="Exonuc_VII_L"/>
    <property type="match status" value="1"/>
</dbReference>
<comment type="subunit">
    <text evidence="5">Heterooligomer composed of large and small subunits.</text>
</comment>
<dbReference type="GO" id="GO:0008855">
    <property type="term" value="F:exodeoxyribonuclease VII activity"/>
    <property type="evidence" value="ECO:0007669"/>
    <property type="project" value="UniProtKB-UniRule"/>
</dbReference>
<evidence type="ECO:0000256" key="2">
    <source>
        <dbReference type="ARBA" id="ARBA00022722"/>
    </source>
</evidence>
<name>A0AAN1W0G1_9PROT</name>
<evidence type="ECO:0000259" key="8">
    <source>
        <dbReference type="Pfam" id="PF13742"/>
    </source>
</evidence>
<evidence type="ECO:0000313" key="10">
    <source>
        <dbReference type="Proteomes" id="UP001319121"/>
    </source>
</evidence>
<feature type="domain" description="OB-fold nucleic acid binding" evidence="8">
    <location>
        <begin position="2"/>
        <end position="94"/>
    </location>
</feature>
<keyword evidence="10" id="KW-1185">Reference proteome</keyword>
<dbReference type="InterPro" id="IPR020579">
    <property type="entry name" value="Exonuc_VII_lsu_C"/>
</dbReference>
<proteinExistence type="inferred from homology"/>
<dbReference type="NCBIfam" id="TIGR00237">
    <property type="entry name" value="xseA"/>
    <property type="match status" value="1"/>
</dbReference>
<keyword evidence="1 5" id="KW-0963">Cytoplasm</keyword>
<dbReference type="Pfam" id="PF13742">
    <property type="entry name" value="tRNA_anti_2"/>
    <property type="match status" value="1"/>
</dbReference>
<gene>
    <name evidence="5 9" type="primary">xseA</name>
    <name evidence="9" type="ORF">FGKAn22_09500</name>
</gene>
<dbReference type="HAMAP" id="MF_00378">
    <property type="entry name" value="Exonuc_7_L"/>
    <property type="match status" value="1"/>
</dbReference>
<evidence type="ECO:0000259" key="7">
    <source>
        <dbReference type="Pfam" id="PF02601"/>
    </source>
</evidence>
<reference evidence="9 10" key="1">
    <citation type="submission" date="2019-03" db="EMBL/GenBank/DDBJ databases">
        <title>Complete genome sequence of Ferrigenium kumadai strain An22, a microaerophilic iron-oxidizing bacterium isolated from a paddy field soil.</title>
        <authorList>
            <person name="Watanabe T."/>
            <person name="Asakawa S."/>
        </authorList>
    </citation>
    <scope>NUCLEOTIDE SEQUENCE [LARGE SCALE GENOMIC DNA]</scope>
    <source>
        <strain evidence="9 10">An22</strain>
    </source>
</reference>
<evidence type="ECO:0000256" key="1">
    <source>
        <dbReference type="ARBA" id="ARBA00022490"/>
    </source>
</evidence>
<dbReference type="Proteomes" id="UP001319121">
    <property type="component" value="Chromosome"/>
</dbReference>
<comment type="function">
    <text evidence="5">Bidirectionally degrades single-stranded DNA into large acid-insoluble oligonucleotides, which are then degraded further into small acid-soluble oligonucleotides.</text>
</comment>
<comment type="subcellular location">
    <subcellularLocation>
        <location evidence="5 6">Cytoplasm</location>
    </subcellularLocation>
</comment>
<dbReference type="PANTHER" id="PTHR30008">
    <property type="entry name" value="EXODEOXYRIBONUCLEASE 7 LARGE SUBUNIT"/>
    <property type="match status" value="1"/>
</dbReference>
<dbReference type="GO" id="GO:0005737">
    <property type="term" value="C:cytoplasm"/>
    <property type="evidence" value="ECO:0007669"/>
    <property type="project" value="UniProtKB-SubCell"/>
</dbReference>
<dbReference type="InterPro" id="IPR025824">
    <property type="entry name" value="OB-fold_nuc-bd_dom"/>
</dbReference>
<keyword evidence="3 5" id="KW-0378">Hydrolase</keyword>
<keyword evidence="2 5" id="KW-0540">Nuclease</keyword>
<dbReference type="EMBL" id="AP019536">
    <property type="protein sequence ID" value="BBI99257.1"/>
    <property type="molecule type" value="Genomic_DNA"/>
</dbReference>
<dbReference type="KEGG" id="fku:FGKAn22_09500"/>
<evidence type="ECO:0000256" key="4">
    <source>
        <dbReference type="ARBA" id="ARBA00022839"/>
    </source>
</evidence>
<dbReference type="PANTHER" id="PTHR30008:SF0">
    <property type="entry name" value="EXODEOXYRIBONUCLEASE 7 LARGE SUBUNIT"/>
    <property type="match status" value="1"/>
</dbReference>
<feature type="domain" description="Exonuclease VII large subunit C-terminal" evidence="7">
    <location>
        <begin position="117"/>
        <end position="427"/>
    </location>
</feature>
<evidence type="ECO:0000256" key="3">
    <source>
        <dbReference type="ARBA" id="ARBA00022801"/>
    </source>
</evidence>
<keyword evidence="4 5" id="KW-0269">Exonuclease</keyword>
<evidence type="ECO:0000256" key="6">
    <source>
        <dbReference type="RuleBase" id="RU004355"/>
    </source>
</evidence>
<sequence length="435" mass="48687">MRVAELTSAIKKLLESEVPLLWVRGEISNLVKAASGHWYFALKDDQAQVRCVMFRHKNQFLSAPVANGSQVEVLAVATLYEQRGDFQLTVEQMRPAGLGVLYERFAQLKLKLEAEGLFDPARKRPLPQYPKRIGIVTSPQAAALRDVLTTLRSRLPGVPVVLYPTAVQGTGSAEQIAAAVRTANQRAECDVLIVCRGGGSIEDLWAFNEEVVARAIAASDIPVVSGVGHETDFTIADFVADERAPTPTAAAQRVVPDRHALMRGLRDIAQHLRRAQRNRLQNAMQTADYLQRRLVHPAQQLQRQTQQLDQLHQRLQRAYAYRRQHQHWQWQSLAQRLQAASGDFVRLQDRQANLAQRLTRAMHNTQQRHASRLENIAQHLVYLDPKQVFARGYSMVQDANGRVVSDAATLAAGDELRVTFAKGWAKAEVKETGGK</sequence>
<accession>A0AAN1W0G1</accession>
<dbReference type="GO" id="GO:0006308">
    <property type="term" value="P:DNA catabolic process"/>
    <property type="evidence" value="ECO:0007669"/>
    <property type="project" value="UniProtKB-UniRule"/>
</dbReference>
<dbReference type="EC" id="3.1.11.6" evidence="5"/>
<dbReference type="GO" id="GO:0009318">
    <property type="term" value="C:exodeoxyribonuclease VII complex"/>
    <property type="evidence" value="ECO:0007669"/>
    <property type="project" value="UniProtKB-UniRule"/>
</dbReference>